<evidence type="ECO:0000313" key="11">
    <source>
        <dbReference type="Proteomes" id="UP001230220"/>
    </source>
</evidence>
<dbReference type="InterPro" id="IPR050303">
    <property type="entry name" value="GatZ_KbaZ_carbometab"/>
</dbReference>
<dbReference type="PANTHER" id="PTHR32502:SF8">
    <property type="entry name" value="N-ACETYLGALACTOSAMINE PERMEASE IIC COMPONENT 1"/>
    <property type="match status" value="1"/>
</dbReference>
<comment type="subcellular location">
    <subcellularLocation>
        <location evidence="1">Cell membrane</location>
        <topology evidence="1">Multi-pass membrane protein</topology>
    </subcellularLocation>
</comment>
<evidence type="ECO:0000256" key="3">
    <source>
        <dbReference type="ARBA" id="ARBA00022475"/>
    </source>
</evidence>
<name>A0ABU0E3Q7_9FIRM</name>
<dbReference type="PANTHER" id="PTHR32502">
    <property type="entry name" value="N-ACETYLGALACTOSAMINE PERMEASE II COMPONENT-RELATED"/>
    <property type="match status" value="1"/>
</dbReference>
<evidence type="ECO:0000256" key="2">
    <source>
        <dbReference type="ARBA" id="ARBA00022448"/>
    </source>
</evidence>
<evidence type="ECO:0000256" key="4">
    <source>
        <dbReference type="ARBA" id="ARBA00022597"/>
    </source>
</evidence>
<protein>
    <submittedName>
        <fullName evidence="10">PTS system N-acetylgalactosamine-specific IIC component</fullName>
    </submittedName>
</protein>
<dbReference type="Pfam" id="PF03609">
    <property type="entry name" value="EII-Sor"/>
    <property type="match status" value="1"/>
</dbReference>
<accession>A0ABU0E3Q7</accession>
<evidence type="ECO:0000256" key="7">
    <source>
        <dbReference type="ARBA" id="ARBA00022989"/>
    </source>
</evidence>
<feature type="transmembrane region" description="Helical" evidence="9">
    <location>
        <begin position="142"/>
        <end position="165"/>
    </location>
</feature>
<keyword evidence="7 9" id="KW-1133">Transmembrane helix</keyword>
<keyword evidence="3" id="KW-1003">Cell membrane</keyword>
<proteinExistence type="predicted"/>
<sequence length="268" mass="27849">MADFNIIEVLLLAVVTFILAIDQFSFTELLYRPIVACTLIGLVLGDANIGLVVGGTYELIMIGNMPIGGAQPPNAVIGGVMAVIFAVKSGIAVNAAIGLAIPFSLFGQYAVTLTFTLMSGLMVKADKAAAEADPDGIVKINLLSMAILGGLFVVIALLGYFGGAAFGTKLTELSEDFGWLMGGLDAAGGMMRYVGFATLMKIMISSRLWGFYFMGFVMAVILGQLPALGGSKLLLIAVIAVGIAIYDFQSKISQKQAVAESGGDANGI</sequence>
<keyword evidence="11" id="KW-1185">Reference proteome</keyword>
<dbReference type="InterPro" id="IPR004700">
    <property type="entry name" value="PTS_IIC_man"/>
</dbReference>
<comment type="caution">
    <text evidence="10">The sequence shown here is derived from an EMBL/GenBank/DDBJ whole genome shotgun (WGS) entry which is preliminary data.</text>
</comment>
<evidence type="ECO:0000256" key="6">
    <source>
        <dbReference type="ARBA" id="ARBA00022692"/>
    </source>
</evidence>
<evidence type="ECO:0000313" key="10">
    <source>
        <dbReference type="EMBL" id="MDQ0361440.1"/>
    </source>
</evidence>
<organism evidence="10 11">
    <name type="scientific">Breznakia pachnodae</name>
    <dbReference type="NCBI Taxonomy" id="265178"/>
    <lineage>
        <taxon>Bacteria</taxon>
        <taxon>Bacillati</taxon>
        <taxon>Bacillota</taxon>
        <taxon>Erysipelotrichia</taxon>
        <taxon>Erysipelotrichales</taxon>
        <taxon>Erysipelotrichaceae</taxon>
        <taxon>Breznakia</taxon>
    </lineage>
</organism>
<keyword evidence="5" id="KW-0598">Phosphotransferase system</keyword>
<feature type="transmembrane region" description="Helical" evidence="9">
    <location>
        <begin position="231"/>
        <end position="248"/>
    </location>
</feature>
<feature type="transmembrane region" description="Helical" evidence="9">
    <location>
        <begin position="75"/>
        <end position="97"/>
    </location>
</feature>
<evidence type="ECO:0000256" key="8">
    <source>
        <dbReference type="ARBA" id="ARBA00023136"/>
    </source>
</evidence>
<dbReference type="EMBL" id="JAUSUR010000003">
    <property type="protein sequence ID" value="MDQ0361440.1"/>
    <property type="molecule type" value="Genomic_DNA"/>
</dbReference>
<evidence type="ECO:0000256" key="5">
    <source>
        <dbReference type="ARBA" id="ARBA00022683"/>
    </source>
</evidence>
<gene>
    <name evidence="10" type="ORF">J2S15_002187</name>
</gene>
<keyword evidence="8 9" id="KW-0472">Membrane</keyword>
<feature type="transmembrane region" description="Helical" evidence="9">
    <location>
        <begin position="208"/>
        <end position="225"/>
    </location>
</feature>
<dbReference type="PROSITE" id="PS51106">
    <property type="entry name" value="PTS_EIIC_TYPE_4"/>
    <property type="match status" value="1"/>
</dbReference>
<feature type="transmembrane region" description="Helical" evidence="9">
    <location>
        <begin position="30"/>
        <end position="54"/>
    </location>
</feature>
<evidence type="ECO:0000256" key="9">
    <source>
        <dbReference type="SAM" id="Phobius"/>
    </source>
</evidence>
<feature type="transmembrane region" description="Helical" evidence="9">
    <location>
        <begin position="7"/>
        <end position="24"/>
    </location>
</feature>
<keyword evidence="4" id="KW-0762">Sugar transport</keyword>
<evidence type="ECO:0000256" key="1">
    <source>
        <dbReference type="ARBA" id="ARBA00004651"/>
    </source>
</evidence>
<dbReference type="RefSeq" id="WP_307408158.1">
    <property type="nucleotide sequence ID" value="NZ_JAUSUR010000003.1"/>
</dbReference>
<reference evidence="10 11" key="1">
    <citation type="submission" date="2023-07" db="EMBL/GenBank/DDBJ databases">
        <title>Genomic Encyclopedia of Type Strains, Phase IV (KMG-IV): sequencing the most valuable type-strain genomes for metagenomic binning, comparative biology and taxonomic classification.</title>
        <authorList>
            <person name="Goeker M."/>
        </authorList>
    </citation>
    <scope>NUCLEOTIDE SEQUENCE [LARGE SCALE GENOMIC DNA]</scope>
    <source>
        <strain evidence="10 11">DSM 16784</strain>
    </source>
</reference>
<feature type="transmembrane region" description="Helical" evidence="9">
    <location>
        <begin position="177"/>
        <end position="196"/>
    </location>
</feature>
<dbReference type="Proteomes" id="UP001230220">
    <property type="component" value="Unassembled WGS sequence"/>
</dbReference>
<feature type="transmembrane region" description="Helical" evidence="9">
    <location>
        <begin position="103"/>
        <end position="121"/>
    </location>
</feature>
<keyword evidence="6 9" id="KW-0812">Transmembrane</keyword>
<keyword evidence="2" id="KW-0813">Transport</keyword>